<dbReference type="RefSeq" id="WP_121849134.1">
    <property type="nucleotide sequence ID" value="NZ_CP032050.1"/>
</dbReference>
<organism evidence="1 2">
    <name type="scientific">Euzebyella marina</name>
    <dbReference type="NCBI Taxonomy" id="1761453"/>
    <lineage>
        <taxon>Bacteria</taxon>
        <taxon>Pseudomonadati</taxon>
        <taxon>Bacteroidota</taxon>
        <taxon>Flavobacteriia</taxon>
        <taxon>Flavobacteriales</taxon>
        <taxon>Flavobacteriaceae</taxon>
        <taxon>Euzebyella</taxon>
    </lineage>
</organism>
<gene>
    <name evidence="1" type="ORF">D1013_12425</name>
</gene>
<protein>
    <submittedName>
        <fullName evidence="1">Uncharacterized protein</fullName>
    </submittedName>
</protein>
<name>A0A3G2L774_9FLAO</name>
<keyword evidence="2" id="KW-1185">Reference proteome</keyword>
<evidence type="ECO:0000313" key="1">
    <source>
        <dbReference type="EMBL" id="AYN68119.1"/>
    </source>
</evidence>
<reference evidence="1 2" key="1">
    <citation type="submission" date="2018-08" db="EMBL/GenBank/DDBJ databases">
        <title>The reduced genetic potential of extracellular carbohydrate catabolism in Euzebyella marina RN62, a Flavobacteriia bacterium isolated from the hadal water.</title>
        <authorList>
            <person name="Xue C."/>
        </authorList>
    </citation>
    <scope>NUCLEOTIDE SEQUENCE [LARGE SCALE GENOMIC DNA]</scope>
    <source>
        <strain evidence="1 2">RN62</strain>
    </source>
</reference>
<dbReference type="EMBL" id="CP032050">
    <property type="protein sequence ID" value="AYN68119.1"/>
    <property type="molecule type" value="Genomic_DNA"/>
</dbReference>
<dbReference type="OrthoDB" id="1453593at2"/>
<dbReference type="AlphaFoldDB" id="A0A3G2L774"/>
<dbReference type="Proteomes" id="UP000276309">
    <property type="component" value="Chromosome"/>
</dbReference>
<sequence length="130" mass="15117">MKKNSTFWALLFSGFGLVTIMRGQDTYFQEGSKSSETWAKSLTRAYQPELVLGSDQVLLFQKKLEEFLIRENKIQKAEMSPEDKMFLLSQLADQQRAEMSNILTRPQLRRYEKVKDQIQPVSVVVDTLNH</sequence>
<proteinExistence type="predicted"/>
<accession>A0A3G2L774</accession>
<evidence type="ECO:0000313" key="2">
    <source>
        <dbReference type="Proteomes" id="UP000276309"/>
    </source>
</evidence>
<dbReference type="KEGG" id="emar:D1013_12425"/>